<evidence type="ECO:0000313" key="3">
    <source>
        <dbReference type="EMBL" id="EGG17264.1"/>
    </source>
</evidence>
<feature type="region of interest" description="Disordered" evidence="1">
    <location>
        <begin position="1"/>
        <end position="37"/>
    </location>
</feature>
<feature type="compositionally biased region" description="Low complexity" evidence="1">
    <location>
        <begin position="8"/>
        <end position="24"/>
    </location>
</feature>
<dbReference type="AlphaFoldDB" id="F4Q5K5"/>
<dbReference type="RefSeq" id="XP_004355748.1">
    <property type="nucleotide sequence ID" value="XM_004355695.1"/>
</dbReference>
<evidence type="ECO:0000313" key="4">
    <source>
        <dbReference type="Proteomes" id="UP000007797"/>
    </source>
</evidence>
<evidence type="ECO:0008006" key="5">
    <source>
        <dbReference type="Google" id="ProtNLM"/>
    </source>
</evidence>
<dbReference type="KEGG" id="dfa:DFA_08255"/>
<gene>
    <name evidence="3" type="ORF">DFA_08255</name>
</gene>
<evidence type="ECO:0000256" key="2">
    <source>
        <dbReference type="SAM" id="Phobius"/>
    </source>
</evidence>
<keyword evidence="2" id="KW-1133">Transmembrane helix</keyword>
<protein>
    <recommendedName>
        <fullName evidence="5">Transmembrane protein</fullName>
    </recommendedName>
</protein>
<reference evidence="4" key="1">
    <citation type="journal article" date="2011" name="Genome Res.">
        <title>Phylogeny-wide analysis of social amoeba genomes highlights ancient origins for complex intercellular communication.</title>
        <authorList>
            <person name="Heidel A.J."/>
            <person name="Lawal H.M."/>
            <person name="Felder M."/>
            <person name="Schilde C."/>
            <person name="Helps N.R."/>
            <person name="Tunggal B."/>
            <person name="Rivero F."/>
            <person name="John U."/>
            <person name="Schleicher M."/>
            <person name="Eichinger L."/>
            <person name="Platzer M."/>
            <person name="Noegel A.A."/>
            <person name="Schaap P."/>
            <person name="Gloeckner G."/>
        </authorList>
    </citation>
    <scope>NUCLEOTIDE SEQUENCE [LARGE SCALE GENOMIC DNA]</scope>
    <source>
        <strain evidence="4">SH3</strain>
    </source>
</reference>
<feature type="transmembrane region" description="Helical" evidence="2">
    <location>
        <begin position="55"/>
        <end position="73"/>
    </location>
</feature>
<name>F4Q5K5_CACFS</name>
<dbReference type="OMA" id="WINDNAI"/>
<dbReference type="OrthoDB" id="17664at2759"/>
<proteinExistence type="predicted"/>
<dbReference type="EMBL" id="GL883021">
    <property type="protein sequence ID" value="EGG17264.1"/>
    <property type="molecule type" value="Genomic_DNA"/>
</dbReference>
<dbReference type="GeneID" id="14868962"/>
<keyword evidence="2" id="KW-0472">Membrane</keyword>
<keyword evidence="2" id="KW-0812">Transmembrane</keyword>
<keyword evidence="4" id="KW-1185">Reference proteome</keyword>
<accession>F4Q5K5</accession>
<dbReference type="Proteomes" id="UP000007797">
    <property type="component" value="Unassembled WGS sequence"/>
</dbReference>
<sequence length="198" mass="22724">MNTIKLNSGSSTTTTTTTIPKSSSIPRQFIDRSRTGPYPPRPHIQRITFNETFRALFPAILAVLLSMIVLSAFNHVDPQVWQWIQKGNHYIPLFQKLSNNVDEISTPTYTSPSGNIQWTSADRAKYEKLGAFTSSSYWESIGRQKEQQLRQQLTVPKPMSAMSIDRIRYYESLGPFTSSCYWESKGRFIENRSFSLKK</sequence>
<evidence type="ECO:0000256" key="1">
    <source>
        <dbReference type="SAM" id="MobiDB-lite"/>
    </source>
</evidence>
<organism evidence="3 4">
    <name type="scientific">Cavenderia fasciculata</name>
    <name type="common">Slime mold</name>
    <name type="synonym">Dictyostelium fasciculatum</name>
    <dbReference type="NCBI Taxonomy" id="261658"/>
    <lineage>
        <taxon>Eukaryota</taxon>
        <taxon>Amoebozoa</taxon>
        <taxon>Evosea</taxon>
        <taxon>Eumycetozoa</taxon>
        <taxon>Dictyostelia</taxon>
        <taxon>Acytosteliales</taxon>
        <taxon>Cavenderiaceae</taxon>
        <taxon>Cavenderia</taxon>
    </lineage>
</organism>